<proteinExistence type="predicted"/>
<evidence type="ECO:0000313" key="3">
    <source>
        <dbReference type="Proteomes" id="UP000478052"/>
    </source>
</evidence>
<keyword evidence="3" id="KW-1185">Reference proteome</keyword>
<accession>A0A6G0YN69</accession>
<organism evidence="2 3">
    <name type="scientific">Aphis craccivora</name>
    <name type="common">Cowpea aphid</name>
    <dbReference type="NCBI Taxonomy" id="307492"/>
    <lineage>
        <taxon>Eukaryota</taxon>
        <taxon>Metazoa</taxon>
        <taxon>Ecdysozoa</taxon>
        <taxon>Arthropoda</taxon>
        <taxon>Hexapoda</taxon>
        <taxon>Insecta</taxon>
        <taxon>Pterygota</taxon>
        <taxon>Neoptera</taxon>
        <taxon>Paraneoptera</taxon>
        <taxon>Hemiptera</taxon>
        <taxon>Sternorrhyncha</taxon>
        <taxon>Aphidomorpha</taxon>
        <taxon>Aphidoidea</taxon>
        <taxon>Aphididae</taxon>
        <taxon>Aphidini</taxon>
        <taxon>Aphis</taxon>
        <taxon>Aphis</taxon>
    </lineage>
</organism>
<dbReference type="Gene3D" id="1.10.10.60">
    <property type="entry name" value="Homeodomain-like"/>
    <property type="match status" value="1"/>
</dbReference>
<protein>
    <submittedName>
        <fullName evidence="2">Protein ALP1-like</fullName>
    </submittedName>
</protein>
<name>A0A6G0YN69_APHCR</name>
<feature type="non-terminal residue" evidence="2">
    <location>
        <position position="268"/>
    </location>
</feature>
<feature type="non-terminal residue" evidence="2">
    <location>
        <position position="1"/>
    </location>
</feature>
<evidence type="ECO:0000313" key="2">
    <source>
        <dbReference type="EMBL" id="KAF0758859.1"/>
    </source>
</evidence>
<reference evidence="2 3" key="1">
    <citation type="submission" date="2019-08" db="EMBL/GenBank/DDBJ databases">
        <title>Whole genome of Aphis craccivora.</title>
        <authorList>
            <person name="Voronova N.V."/>
            <person name="Shulinski R.S."/>
            <person name="Bandarenka Y.V."/>
            <person name="Zhorov D.G."/>
            <person name="Warner D."/>
        </authorList>
    </citation>
    <scope>NUCLEOTIDE SEQUENCE [LARGE SCALE GENOMIC DNA]</scope>
    <source>
        <strain evidence="2">180601</strain>
        <tissue evidence="2">Whole Body</tissue>
    </source>
</reference>
<dbReference type="EMBL" id="VUJU01003176">
    <property type="protein sequence ID" value="KAF0758859.1"/>
    <property type="molecule type" value="Genomic_DNA"/>
</dbReference>
<feature type="domain" description="Myb/SANT-like DNA-binding" evidence="1">
    <location>
        <begin position="114"/>
        <end position="204"/>
    </location>
</feature>
<dbReference type="AlphaFoldDB" id="A0A6G0YN69"/>
<gene>
    <name evidence="2" type="ORF">FWK35_00012619</name>
</gene>
<comment type="caution">
    <text evidence="2">The sequence shown here is derived from an EMBL/GenBank/DDBJ whole genome shotgun (WGS) entry which is preliminary data.</text>
</comment>
<dbReference type="Pfam" id="PF13837">
    <property type="entry name" value="Myb_DNA-bind_4"/>
    <property type="match status" value="1"/>
</dbReference>
<evidence type="ECO:0000259" key="1">
    <source>
        <dbReference type="Pfam" id="PF13837"/>
    </source>
</evidence>
<sequence length="268" mass="30837">ILKEKCILIPDKNTWITIAEEFKTLANFPDCIEAVDVLLTIADTNNRFIYVDIGYFGKMERTWILQLLEIRHPTTYAFVGDEAFGLDRFASTIFRPIDVKVDFAVDVPKPQDVKATEDLLNIIKLEGIQKQLLDKKTPKYKVWEKIALELQEDHGYVKSKSLKDSVLKCHQKWRNLEKAYMIFIQNSKKTGTGKTKTPAYFDLLYSILGSKHKVKPAILLDTLKIDTSVFNENIVEKPISIKQTPIENKIILSDDEDINTEISSHFKN</sequence>
<dbReference type="InterPro" id="IPR044822">
    <property type="entry name" value="Myb_DNA-bind_4"/>
</dbReference>
<dbReference type="OrthoDB" id="6816023at2759"/>
<dbReference type="Proteomes" id="UP000478052">
    <property type="component" value="Unassembled WGS sequence"/>
</dbReference>